<dbReference type="Gene3D" id="3.90.1340.10">
    <property type="entry name" value="Phage tail collar domain"/>
    <property type="match status" value="1"/>
</dbReference>
<protein>
    <submittedName>
        <fullName evidence="2">Phage tail collar domain protein</fullName>
    </submittedName>
</protein>
<proteinExistence type="predicted"/>
<reference evidence="2" key="1">
    <citation type="submission" date="2016-10" db="EMBL/GenBank/DDBJ databases">
        <title>Sequence of Gallionella enrichment culture.</title>
        <authorList>
            <person name="Poehlein A."/>
            <person name="Muehling M."/>
            <person name="Daniel R."/>
        </authorList>
    </citation>
    <scope>NUCLEOTIDE SEQUENCE</scope>
</reference>
<sequence length="174" mass="17928">MEPFLGEIRMFAGTYAPQGWALCAGQPVPVKDYEALFSLIGNLYGGDQTTFNMPDLRGRIAIGQGQGTGLTNRVIGSAGGTEAVALTAAQTAPHTHTVYATDSMATAASPSGALLAQPSGGYAAYLHNGVDPQIQTLNAGSVASFGGSNPHENRMPSLALSFIIATQGLYPQKA</sequence>
<evidence type="ECO:0000259" key="1">
    <source>
        <dbReference type="Pfam" id="PF07484"/>
    </source>
</evidence>
<accession>A0A1J5S374</accession>
<evidence type="ECO:0000313" key="2">
    <source>
        <dbReference type="EMBL" id="OIQ94781.1"/>
    </source>
</evidence>
<dbReference type="InterPro" id="IPR011083">
    <property type="entry name" value="Phage_tail_collar_dom"/>
</dbReference>
<comment type="caution">
    <text evidence="2">The sequence shown here is derived from an EMBL/GenBank/DDBJ whole genome shotgun (WGS) entry which is preliminary data.</text>
</comment>
<dbReference type="Pfam" id="PF07484">
    <property type="entry name" value="Collar"/>
    <property type="match status" value="1"/>
</dbReference>
<dbReference type="InterPro" id="IPR037053">
    <property type="entry name" value="Phage_tail_collar_dom_sf"/>
</dbReference>
<name>A0A1J5S374_9ZZZZ</name>
<organism evidence="2">
    <name type="scientific">mine drainage metagenome</name>
    <dbReference type="NCBI Taxonomy" id="410659"/>
    <lineage>
        <taxon>unclassified sequences</taxon>
        <taxon>metagenomes</taxon>
        <taxon>ecological metagenomes</taxon>
    </lineage>
</organism>
<dbReference type="SUPFAM" id="SSF88874">
    <property type="entry name" value="Receptor-binding domain of short tail fibre protein gp12"/>
    <property type="match status" value="1"/>
</dbReference>
<gene>
    <name evidence="2" type="ORF">GALL_232370</name>
</gene>
<dbReference type="AlphaFoldDB" id="A0A1J5S374"/>
<dbReference type="EMBL" id="MLJW01000179">
    <property type="protein sequence ID" value="OIQ94781.1"/>
    <property type="molecule type" value="Genomic_DNA"/>
</dbReference>
<feature type="domain" description="Phage tail collar" evidence="1">
    <location>
        <begin position="6"/>
        <end position="60"/>
    </location>
</feature>